<dbReference type="InterPro" id="IPR001610">
    <property type="entry name" value="PAC"/>
</dbReference>
<dbReference type="SMART" id="SM00220">
    <property type="entry name" value="S_TKc"/>
    <property type="match status" value="1"/>
</dbReference>
<dbReference type="Gene3D" id="3.30.450.40">
    <property type="match status" value="1"/>
</dbReference>
<dbReference type="PROSITE" id="PS50109">
    <property type="entry name" value="HIS_KIN"/>
    <property type="match status" value="1"/>
</dbReference>
<dbReference type="PROSITE" id="PS50011">
    <property type="entry name" value="PROTEIN_KINASE_DOM"/>
    <property type="match status" value="1"/>
</dbReference>
<dbReference type="InterPro" id="IPR011009">
    <property type="entry name" value="Kinase-like_dom_sf"/>
</dbReference>
<evidence type="ECO:0000256" key="8">
    <source>
        <dbReference type="ARBA" id="ARBA00023012"/>
    </source>
</evidence>
<dbReference type="InterPro" id="IPR041664">
    <property type="entry name" value="AAA_16"/>
</dbReference>
<evidence type="ECO:0000256" key="2">
    <source>
        <dbReference type="ARBA" id="ARBA00012438"/>
    </source>
</evidence>
<dbReference type="InterPro" id="IPR036097">
    <property type="entry name" value="HisK_dim/P_sf"/>
</dbReference>
<feature type="domain" description="PAC" evidence="12">
    <location>
        <begin position="1544"/>
        <end position="1593"/>
    </location>
</feature>
<evidence type="ECO:0000259" key="9">
    <source>
        <dbReference type="PROSITE" id="PS50011"/>
    </source>
</evidence>
<dbReference type="Pfam" id="PF02518">
    <property type="entry name" value="HATPase_c"/>
    <property type="match status" value="1"/>
</dbReference>
<dbReference type="Pfam" id="PF00069">
    <property type="entry name" value="Pkinase"/>
    <property type="match status" value="1"/>
</dbReference>
<dbReference type="PROSITE" id="PS50112">
    <property type="entry name" value="PAS"/>
    <property type="match status" value="1"/>
</dbReference>
<dbReference type="InterPro" id="IPR027417">
    <property type="entry name" value="P-loop_NTPase"/>
</dbReference>
<dbReference type="InterPro" id="IPR036890">
    <property type="entry name" value="HATPase_C_sf"/>
</dbReference>
<dbReference type="SUPFAM" id="SSF55781">
    <property type="entry name" value="GAF domain-like"/>
    <property type="match status" value="1"/>
</dbReference>
<dbReference type="InterPro" id="IPR053159">
    <property type="entry name" value="Hybrid_Histidine_Kinase"/>
</dbReference>
<dbReference type="Gene3D" id="1.10.510.10">
    <property type="entry name" value="Transferase(Phosphotransferase) domain 1"/>
    <property type="match status" value="1"/>
</dbReference>
<evidence type="ECO:0000259" key="12">
    <source>
        <dbReference type="PROSITE" id="PS50113"/>
    </source>
</evidence>
<keyword evidence="14" id="KW-1185">Reference proteome</keyword>
<feature type="domain" description="PAS" evidence="11">
    <location>
        <begin position="1469"/>
        <end position="1525"/>
    </location>
</feature>
<evidence type="ECO:0000256" key="6">
    <source>
        <dbReference type="ARBA" id="ARBA00022777"/>
    </source>
</evidence>
<keyword evidence="6 13" id="KW-0418">Kinase</keyword>
<dbReference type="PANTHER" id="PTHR43642">
    <property type="entry name" value="HYBRID SIGNAL TRANSDUCTION HISTIDINE KINASE G"/>
    <property type="match status" value="1"/>
</dbReference>
<dbReference type="InterPro" id="IPR003018">
    <property type="entry name" value="GAF"/>
</dbReference>
<evidence type="ECO:0000256" key="1">
    <source>
        <dbReference type="ARBA" id="ARBA00000085"/>
    </source>
</evidence>
<accession>A0A6S7CGS1</accession>
<evidence type="ECO:0000256" key="5">
    <source>
        <dbReference type="ARBA" id="ARBA00022741"/>
    </source>
</evidence>
<dbReference type="Gene3D" id="3.30.565.10">
    <property type="entry name" value="Histidine kinase-like ATPase, C-terminal domain"/>
    <property type="match status" value="1"/>
</dbReference>
<dbReference type="InterPro" id="IPR000700">
    <property type="entry name" value="PAS-assoc_C"/>
</dbReference>
<dbReference type="CDD" id="cd00130">
    <property type="entry name" value="PAS"/>
    <property type="match status" value="2"/>
</dbReference>
<dbReference type="SUPFAM" id="SSF55874">
    <property type="entry name" value="ATPase domain of HSP90 chaperone/DNA topoisomerase II/histidine kinase"/>
    <property type="match status" value="1"/>
</dbReference>
<dbReference type="GO" id="GO:0000155">
    <property type="term" value="F:phosphorelay sensor kinase activity"/>
    <property type="evidence" value="ECO:0007669"/>
    <property type="project" value="InterPro"/>
</dbReference>
<dbReference type="PRINTS" id="PR00344">
    <property type="entry name" value="BCTRLSENSOR"/>
</dbReference>
<evidence type="ECO:0000259" key="10">
    <source>
        <dbReference type="PROSITE" id="PS50109"/>
    </source>
</evidence>
<dbReference type="SMART" id="SM00388">
    <property type="entry name" value="HisKA"/>
    <property type="match status" value="1"/>
</dbReference>
<dbReference type="EMBL" id="CADIKK010000070">
    <property type="protein sequence ID" value="CAB3809295.1"/>
    <property type="molecule type" value="Genomic_DNA"/>
</dbReference>
<dbReference type="PROSITE" id="PS50113">
    <property type="entry name" value="PAC"/>
    <property type="match status" value="2"/>
</dbReference>
<feature type="domain" description="Protein kinase" evidence="9">
    <location>
        <begin position="1"/>
        <end position="267"/>
    </location>
</feature>
<reference evidence="13 14" key="1">
    <citation type="submission" date="2020-04" db="EMBL/GenBank/DDBJ databases">
        <authorList>
            <person name="De Canck E."/>
        </authorList>
    </citation>
    <scope>NUCLEOTIDE SEQUENCE [LARGE SCALE GENOMIC DNA]</scope>
    <source>
        <strain evidence="13 14">LMG 28614</strain>
    </source>
</reference>
<keyword evidence="8" id="KW-0902">Two-component regulatory system</keyword>
<dbReference type="InterPro" id="IPR000719">
    <property type="entry name" value="Prot_kinase_dom"/>
</dbReference>
<dbReference type="InterPro" id="IPR004358">
    <property type="entry name" value="Sig_transdc_His_kin-like_C"/>
</dbReference>
<organism evidence="13 14">
    <name type="scientific">Paraburkholderia ultramafica</name>
    <dbReference type="NCBI Taxonomy" id="1544867"/>
    <lineage>
        <taxon>Bacteria</taxon>
        <taxon>Pseudomonadati</taxon>
        <taxon>Pseudomonadota</taxon>
        <taxon>Betaproteobacteria</taxon>
        <taxon>Burkholderiales</taxon>
        <taxon>Burkholderiaceae</taxon>
        <taxon>Paraburkholderia</taxon>
    </lineage>
</organism>
<evidence type="ECO:0000313" key="14">
    <source>
        <dbReference type="Proteomes" id="UP000494365"/>
    </source>
</evidence>
<sequence>MGNSPSLQILWDDGERVFCRGQRPGDGGDNVLIVRPAADHPSPASLDRLAHEFRLKDELDGAWAVRPLELVRDDGRTLLMLEDPGGEPLERLLGAPMEMESVLRLAVGIAAALSRLHQRGLVHKDVKPAHIVLNCPDGRTRLTGFGIASRLPRERQTPEPPETIAGTLAYMAPEQTGRMNRSIDSRSDLYAFGVVLYQMLTGMLPFAAADPMEWVHCHIARKPVPPSERLETIPAPVSHLVMKLLAKTAEERYQTAAGVERDLRRCLVSWEHNRQIDPFPLGEHDTPDRLLIPEKLYGREREVKTLLAAFDRVVSSGATELVLVSGYSGIGKSAVVNELHKVLVPPRGLFASGKFDQYKRDIPYSTLVQAFQSLVRPLLGKRDTELASWRVALLEALGPNARLMTDLIPELKLIIGDPPPVPELEPQQAQRRFQLVFRRFIGVFARPVHPLALFLDDLQWLDVATLDLLEDLLTRSDLQHLMLIGAYRNNEVDATHPLRAKLQAIRNTGARIDEIKLGPLARQHIERLIADALHCEPERAASLAQLVQQKTAGNPFFVTQFLYTLAEENLLTFDHDAACWRWDPDRIRAQRYTENVVDLMVGKVTRLPAETQPALQQLACLGNVASITMLSIVLETAEEQVHASLWPAVRQELVERLETSYRFVHDRVQEAAYSLIPEALRAEAHLRIGRLLAAQTPPEKREEAIFDIVGQLNRGAALITEQDEREQLAGLNLIAGERAKGATAFASALTYLSVGAALTAQDCWTRRRELVFALELNRAECEFLTGDHAAAEARLNGLSTRAEATIERALVACLRLDLYTTLGQSSRAVDVGLDYFRYLGVEWSPNPTDEEVRREYERFWSQLGSRTIEDLIDQPLMTDPASLATMDVLTKIVSAAVLRHENLYSLAMCWAVNLSLEQGNGDGSCATYVQFGCIAGTYFGDYKTAFRFGRLGCELVERRGLKRFQARTYLVAGCHLIPYAMQVRTARDLLHRGFEIANHSGDLMYMGWYRCYYLIENLLAAGDPLIEVQREAEHGLAFAQKMQLGHVIDVIPSSLGLVRTLRGLTLKFGSFSDEQFDELQVETRLASNPELAPAECWYRVRKLQAHFYAGDYTAAVQAASRAERLHPLLLRLLFTAVDYRFFGALSHAASCDGASAGERQQHLDAVVTHHKQLQAWAEYCPENFESRAALVAAEIARIEDRNFDAMRLYEQAIRSARANGFVQNEALANELAARFYAGCGFERFAQVCLRDAHYCYQRWGADGKVRQLEERYPHLWTESRAPASTSTSTIGAPIDHLDLATVIKVSQAVSGDIVLEKLIEMVMRTAIEQGGAERGLLILLEGGERRIAAEATTSGETVTVQLRDEPVSGAVLPQSILYHVLRTRESVILDDAAAEPPFATDPYIRQHRARSILCLPLMNQARLTGALYLENNLTTRVFTSTGIAVLRLVASQAAIVLEDARLYRDLAEREAKIRRLVDANIIGIVVWNAEGELHEANDAFLRMVGYERDDLVSGRVRWTDLTPPEWCEVDERALAEIGATGRAQPFEKEYIRKDGSRVPVVVGPTSFEPGGKEGVAFVLDLTERKRAERALQDSEELKRKIIESSSDCIQVLDLDGNLLFMSNCGQQLLEIDNIQSYLNTRWVDFWQSEDRPKISEAIAAARAGGIGKFQAFCPSAKGAPHWWEVITTPICNADGQPEQLLSVSRDITERKRAEAEAHESERRYHEVQTELAHANRVATMGQLAASITHEVNQPIAATVTNAQAGLRWLSTQPPDVEEVRQVLHRIVNDGNRAGDVLGRIRSLIKKAPPRKGSLDIHAAIREVIELTRGEAWKHGASVQTQLAERLPLIEGDRVQLQQVVLNLVINAIEAMSGISDGVRELLISTGSADSGCVLVAVSDSGPGFAPDSAERIFAPFYTTKSAGLGMGLSICRSIIEAHGGRLWASANEPRGATFQFTVPAHPDASS</sequence>
<dbReference type="SUPFAM" id="SSF55785">
    <property type="entry name" value="PYP-like sensor domain (PAS domain)"/>
    <property type="match status" value="2"/>
</dbReference>
<dbReference type="SMART" id="SM00086">
    <property type="entry name" value="PAC"/>
    <property type="match status" value="2"/>
</dbReference>
<feature type="domain" description="PAC" evidence="12">
    <location>
        <begin position="1667"/>
        <end position="1719"/>
    </location>
</feature>
<dbReference type="Gene3D" id="3.30.450.20">
    <property type="entry name" value="PAS domain"/>
    <property type="match status" value="2"/>
</dbReference>
<evidence type="ECO:0000313" key="13">
    <source>
        <dbReference type="EMBL" id="CAB3809295.1"/>
    </source>
</evidence>
<evidence type="ECO:0000256" key="7">
    <source>
        <dbReference type="ARBA" id="ARBA00022840"/>
    </source>
</evidence>
<gene>
    <name evidence="13" type="primary">sasA_23</name>
    <name evidence="13" type="ORF">LMG28614_07004</name>
</gene>
<keyword evidence="7" id="KW-0067">ATP-binding</keyword>
<evidence type="ECO:0000256" key="3">
    <source>
        <dbReference type="ARBA" id="ARBA00022553"/>
    </source>
</evidence>
<dbReference type="Pfam" id="PF01590">
    <property type="entry name" value="GAF"/>
    <property type="match status" value="1"/>
</dbReference>
<dbReference type="InterPro" id="IPR000014">
    <property type="entry name" value="PAS"/>
</dbReference>
<protein>
    <recommendedName>
        <fullName evidence="2">histidine kinase</fullName>
        <ecNumber evidence="2">2.7.13.3</ecNumber>
    </recommendedName>
</protein>
<proteinExistence type="predicted"/>
<dbReference type="InterPro" id="IPR005467">
    <property type="entry name" value="His_kinase_dom"/>
</dbReference>
<evidence type="ECO:0000259" key="11">
    <source>
        <dbReference type="PROSITE" id="PS50112"/>
    </source>
</evidence>
<dbReference type="SMART" id="SM00091">
    <property type="entry name" value="PAS"/>
    <property type="match status" value="2"/>
</dbReference>
<dbReference type="CDD" id="cd14014">
    <property type="entry name" value="STKc_PknB_like"/>
    <property type="match status" value="1"/>
</dbReference>
<keyword evidence="4 13" id="KW-0808">Transferase</keyword>
<dbReference type="SUPFAM" id="SSF52540">
    <property type="entry name" value="P-loop containing nucleoside triphosphate hydrolases"/>
    <property type="match status" value="1"/>
</dbReference>
<dbReference type="Pfam" id="PF13426">
    <property type="entry name" value="PAS_9"/>
    <property type="match status" value="1"/>
</dbReference>
<dbReference type="Gene3D" id="3.40.50.300">
    <property type="entry name" value="P-loop containing nucleotide triphosphate hydrolases"/>
    <property type="match status" value="1"/>
</dbReference>
<dbReference type="Pfam" id="PF13191">
    <property type="entry name" value="AAA_16"/>
    <property type="match status" value="1"/>
</dbReference>
<dbReference type="GO" id="GO:0005524">
    <property type="term" value="F:ATP binding"/>
    <property type="evidence" value="ECO:0007669"/>
    <property type="project" value="UniProtKB-KW"/>
</dbReference>
<dbReference type="Proteomes" id="UP000494365">
    <property type="component" value="Unassembled WGS sequence"/>
</dbReference>
<keyword evidence="5" id="KW-0547">Nucleotide-binding</keyword>
<dbReference type="InterPro" id="IPR029016">
    <property type="entry name" value="GAF-like_dom_sf"/>
</dbReference>
<name>A0A6S7CGS1_9BURK</name>
<dbReference type="SUPFAM" id="SSF56112">
    <property type="entry name" value="Protein kinase-like (PK-like)"/>
    <property type="match status" value="1"/>
</dbReference>
<dbReference type="SMART" id="SM00387">
    <property type="entry name" value="HATPase_c"/>
    <property type="match status" value="1"/>
</dbReference>
<dbReference type="SUPFAM" id="SSF47384">
    <property type="entry name" value="Homodimeric domain of signal transducing histidine kinase"/>
    <property type="match status" value="1"/>
</dbReference>
<keyword evidence="3" id="KW-0597">Phosphoprotein</keyword>
<dbReference type="EC" id="2.7.13.3" evidence="2"/>
<dbReference type="InterPro" id="IPR035965">
    <property type="entry name" value="PAS-like_dom_sf"/>
</dbReference>
<dbReference type="GO" id="GO:0042802">
    <property type="term" value="F:identical protein binding"/>
    <property type="evidence" value="ECO:0007669"/>
    <property type="project" value="UniProtKB-ARBA"/>
</dbReference>
<dbReference type="NCBIfam" id="TIGR00229">
    <property type="entry name" value="sensory_box"/>
    <property type="match status" value="2"/>
</dbReference>
<comment type="catalytic activity">
    <reaction evidence="1">
        <text>ATP + protein L-histidine = ADP + protein N-phospho-L-histidine.</text>
        <dbReference type="EC" id="2.7.13.3"/>
    </reaction>
</comment>
<dbReference type="InterPro" id="IPR013656">
    <property type="entry name" value="PAS_4"/>
</dbReference>
<dbReference type="PANTHER" id="PTHR43642:SF1">
    <property type="entry name" value="HYBRID SIGNAL TRANSDUCTION HISTIDINE KINASE G"/>
    <property type="match status" value="1"/>
</dbReference>
<dbReference type="InterPro" id="IPR003661">
    <property type="entry name" value="HisK_dim/P_dom"/>
</dbReference>
<dbReference type="Gene3D" id="1.10.287.130">
    <property type="match status" value="1"/>
</dbReference>
<dbReference type="FunFam" id="3.30.565.10:FF:000042">
    <property type="entry name" value="Two-component sensor histidine kinase KdpD"/>
    <property type="match status" value="1"/>
</dbReference>
<dbReference type="SMART" id="SM00065">
    <property type="entry name" value="GAF"/>
    <property type="match status" value="1"/>
</dbReference>
<evidence type="ECO:0000256" key="4">
    <source>
        <dbReference type="ARBA" id="ARBA00022679"/>
    </source>
</evidence>
<dbReference type="CDD" id="cd00082">
    <property type="entry name" value="HisKA"/>
    <property type="match status" value="1"/>
</dbReference>
<feature type="domain" description="Histidine kinase" evidence="10">
    <location>
        <begin position="1746"/>
        <end position="1962"/>
    </location>
</feature>
<dbReference type="InterPro" id="IPR003594">
    <property type="entry name" value="HATPase_dom"/>
</dbReference>
<dbReference type="Pfam" id="PF08448">
    <property type="entry name" value="PAS_4"/>
    <property type="match status" value="1"/>
</dbReference>